<name>A0A2S6H5G0_9GAMM</name>
<dbReference type="PANTHER" id="PTHR30055:SF146">
    <property type="entry name" value="HTH-TYPE TRANSCRIPTIONAL DUAL REGULATOR CECR"/>
    <property type="match status" value="1"/>
</dbReference>
<evidence type="ECO:0000256" key="2">
    <source>
        <dbReference type="ARBA" id="ARBA00023125"/>
    </source>
</evidence>
<evidence type="ECO:0000313" key="7">
    <source>
        <dbReference type="Proteomes" id="UP000238071"/>
    </source>
</evidence>
<comment type="caution">
    <text evidence="6">The sequence shown here is derived from an EMBL/GenBank/DDBJ whole genome shotgun (WGS) entry which is preliminary data.</text>
</comment>
<dbReference type="InterPro" id="IPR001647">
    <property type="entry name" value="HTH_TetR"/>
</dbReference>
<dbReference type="PROSITE" id="PS50977">
    <property type="entry name" value="HTH_TETR_2"/>
    <property type="match status" value="1"/>
</dbReference>
<dbReference type="InterPro" id="IPR023772">
    <property type="entry name" value="DNA-bd_HTH_TetR-type_CS"/>
</dbReference>
<dbReference type="InterPro" id="IPR036271">
    <property type="entry name" value="Tet_transcr_reg_TetR-rel_C_sf"/>
</dbReference>
<reference evidence="6 7" key="1">
    <citation type="submission" date="2018-02" db="EMBL/GenBank/DDBJ databases">
        <title>Subsurface microbial communities from deep shales in Ohio and West Virginia, USA.</title>
        <authorList>
            <person name="Wrighton K."/>
        </authorList>
    </citation>
    <scope>NUCLEOTIDE SEQUENCE [LARGE SCALE GENOMIC DNA]</scope>
    <source>
        <strain evidence="6 7">OWC-G53F</strain>
    </source>
</reference>
<protein>
    <submittedName>
        <fullName evidence="6">TetR family transcriptional regulator</fullName>
    </submittedName>
</protein>
<organism evidence="6 7">
    <name type="scientific">Methylobacter tundripaludum</name>
    <dbReference type="NCBI Taxonomy" id="173365"/>
    <lineage>
        <taxon>Bacteria</taxon>
        <taxon>Pseudomonadati</taxon>
        <taxon>Pseudomonadota</taxon>
        <taxon>Gammaproteobacteria</taxon>
        <taxon>Methylococcales</taxon>
        <taxon>Methylococcaceae</taxon>
        <taxon>Methylobacter</taxon>
    </lineage>
</organism>
<dbReference type="InterPro" id="IPR050109">
    <property type="entry name" value="HTH-type_TetR-like_transc_reg"/>
</dbReference>
<dbReference type="Pfam" id="PF00440">
    <property type="entry name" value="TetR_N"/>
    <property type="match status" value="1"/>
</dbReference>
<dbReference type="InterPro" id="IPR009057">
    <property type="entry name" value="Homeodomain-like_sf"/>
</dbReference>
<keyword evidence="2 4" id="KW-0238">DNA-binding</keyword>
<dbReference type="Gene3D" id="1.10.357.10">
    <property type="entry name" value="Tetracycline Repressor, domain 2"/>
    <property type="match status" value="1"/>
</dbReference>
<dbReference type="PROSITE" id="PS01081">
    <property type="entry name" value="HTH_TETR_1"/>
    <property type="match status" value="1"/>
</dbReference>
<keyword evidence="1" id="KW-0805">Transcription regulation</keyword>
<dbReference type="Pfam" id="PF14246">
    <property type="entry name" value="TetR_C_7"/>
    <property type="match status" value="1"/>
</dbReference>
<keyword evidence="7" id="KW-1185">Reference proteome</keyword>
<dbReference type="AlphaFoldDB" id="A0A2S6H5G0"/>
<dbReference type="EMBL" id="PTIY01000003">
    <property type="protein sequence ID" value="PPK72626.1"/>
    <property type="molecule type" value="Genomic_DNA"/>
</dbReference>
<dbReference type="SUPFAM" id="SSF46689">
    <property type="entry name" value="Homeodomain-like"/>
    <property type="match status" value="1"/>
</dbReference>
<evidence type="ECO:0000256" key="1">
    <source>
        <dbReference type="ARBA" id="ARBA00023015"/>
    </source>
</evidence>
<dbReference type="InterPro" id="IPR039536">
    <property type="entry name" value="TetR_C_Proteobacteria"/>
</dbReference>
<dbReference type="SUPFAM" id="SSF48498">
    <property type="entry name" value="Tetracyclin repressor-like, C-terminal domain"/>
    <property type="match status" value="1"/>
</dbReference>
<proteinExistence type="predicted"/>
<dbReference type="PANTHER" id="PTHR30055">
    <property type="entry name" value="HTH-TYPE TRANSCRIPTIONAL REGULATOR RUTR"/>
    <property type="match status" value="1"/>
</dbReference>
<evidence type="ECO:0000256" key="4">
    <source>
        <dbReference type="PROSITE-ProRule" id="PRU00335"/>
    </source>
</evidence>
<evidence type="ECO:0000313" key="6">
    <source>
        <dbReference type="EMBL" id="PPK72626.1"/>
    </source>
</evidence>
<evidence type="ECO:0000259" key="5">
    <source>
        <dbReference type="PROSITE" id="PS50977"/>
    </source>
</evidence>
<dbReference type="PRINTS" id="PR00455">
    <property type="entry name" value="HTHTETR"/>
</dbReference>
<dbReference type="Proteomes" id="UP000238071">
    <property type="component" value="Unassembled WGS sequence"/>
</dbReference>
<dbReference type="GO" id="GO:0003700">
    <property type="term" value="F:DNA-binding transcription factor activity"/>
    <property type="evidence" value="ECO:0007669"/>
    <property type="project" value="TreeGrafter"/>
</dbReference>
<accession>A0A2S6H5G0</accession>
<keyword evidence="3" id="KW-0804">Transcription</keyword>
<dbReference type="FunFam" id="1.10.10.60:FF:000141">
    <property type="entry name" value="TetR family transcriptional regulator"/>
    <property type="match status" value="1"/>
</dbReference>
<gene>
    <name evidence="6" type="ORF">B0F88_10359</name>
</gene>
<dbReference type="OrthoDB" id="8535430at2"/>
<sequence>MTSEPIDPKRQAILDGATRMFLAHGYRNASMEKIAQAAPVSKATLYNHFDSKSALLSAVISDRCRSLLQTMTQVTIEPDDVENNLTQIATSAVDLIFSEDALAIYRLVVAESPDFPELGQLFYQSGPQAGLTQLENYFRRLNATGDFSIIDPVFAADAFFSMLKGDLHLRCLLSKTLRPSADEKKRLISQVIAFYMRGILHAKP</sequence>
<dbReference type="RefSeq" id="WP_104422726.1">
    <property type="nucleotide sequence ID" value="NZ_PTIY01000003.1"/>
</dbReference>
<evidence type="ECO:0000256" key="3">
    <source>
        <dbReference type="ARBA" id="ARBA00023163"/>
    </source>
</evidence>
<feature type="domain" description="HTH tetR-type" evidence="5">
    <location>
        <begin position="7"/>
        <end position="67"/>
    </location>
</feature>
<feature type="DNA-binding region" description="H-T-H motif" evidence="4">
    <location>
        <begin position="30"/>
        <end position="49"/>
    </location>
</feature>
<dbReference type="GO" id="GO:0000976">
    <property type="term" value="F:transcription cis-regulatory region binding"/>
    <property type="evidence" value="ECO:0007669"/>
    <property type="project" value="TreeGrafter"/>
</dbReference>